<keyword evidence="7 9" id="KW-0129">CBS domain</keyword>
<name>A0A344USI9_9ACTN</name>
<dbReference type="EMBL" id="CP025198">
    <property type="protein sequence ID" value="AXE38237.1"/>
    <property type="molecule type" value="Genomic_DNA"/>
</dbReference>
<dbReference type="SMART" id="SM01091">
    <property type="entry name" value="CorC_HlyC"/>
    <property type="match status" value="1"/>
</dbReference>
<dbReference type="InterPro" id="IPR044751">
    <property type="entry name" value="Ion_transp-like_CBS"/>
</dbReference>
<keyword evidence="8 10" id="KW-0472">Membrane</keyword>
<keyword evidence="5" id="KW-0677">Repeat</keyword>
<dbReference type="Gene3D" id="3.10.580.10">
    <property type="entry name" value="CBS-domain"/>
    <property type="match status" value="1"/>
</dbReference>
<dbReference type="PANTHER" id="PTHR43099:SF5">
    <property type="entry name" value="HLYC_CORC FAMILY TRANSPORTER"/>
    <property type="match status" value="1"/>
</dbReference>
<evidence type="ECO:0000256" key="8">
    <source>
        <dbReference type="ARBA" id="ARBA00023136"/>
    </source>
</evidence>
<dbReference type="InterPro" id="IPR051676">
    <property type="entry name" value="UPF0053_domain"/>
</dbReference>
<evidence type="ECO:0000256" key="5">
    <source>
        <dbReference type="ARBA" id="ARBA00022737"/>
    </source>
</evidence>
<evidence type="ECO:0000259" key="12">
    <source>
        <dbReference type="PROSITE" id="PS51371"/>
    </source>
</evidence>
<dbReference type="InterPro" id="IPR036318">
    <property type="entry name" value="FAD-bd_PCMH-like_sf"/>
</dbReference>
<sequence length="458" mass="49322">MTEVLSNAALVLLFILVGGVFSAAEMALVTLRGSQIQQLVVTRGSRGRAIQKLVEDPNRFLSSVQIGVTVSGFLASAFGGATLATDLSPVLIGRGVPGAVAGPLSLVLITAVISYFSIVLGELAAKRLAMQRAEGFALVLGPITGAISVAFRPLIWFLGISTDFVVEVLGGDPRAARQEVTEEELRSMVVSSASLGKEERRILDDVFDAGEKSLREVMVPRTEVDFLDGSMTAARAFEVVRDGSHSRYPVTDGSVDQIAGFVHVRDMLVLDPAERHAKLHQLVRPVASLPDSVKLLKALAELRRRQAHLAMVLDEYGGTAGIVTMEDLVEEIVGDITDEYDTVAPTDAMHARQRDIDGLLTLEEFQDRVGLVLPEGPYDTVAGYFMFQYGQVPVKGAKISMHLHAGDTASDQIDEEAEPNVEMTVTELDGRRASWLELRRIGPVPAGLSGADGPERRP</sequence>
<feature type="transmembrane region" description="Helical" evidence="11">
    <location>
        <begin position="104"/>
        <end position="124"/>
    </location>
</feature>
<keyword evidence="15" id="KW-1185">Reference proteome</keyword>
<keyword evidence="4 10" id="KW-0812">Transmembrane</keyword>
<organism evidence="14 15">
    <name type="scientific">Acidipropionibacterium virtanenii</name>
    <dbReference type="NCBI Taxonomy" id="2057246"/>
    <lineage>
        <taxon>Bacteria</taxon>
        <taxon>Bacillati</taxon>
        <taxon>Actinomycetota</taxon>
        <taxon>Actinomycetes</taxon>
        <taxon>Propionibacteriales</taxon>
        <taxon>Propionibacteriaceae</taxon>
        <taxon>Acidipropionibacterium</taxon>
    </lineage>
</organism>
<dbReference type="PROSITE" id="PS51371">
    <property type="entry name" value="CBS"/>
    <property type="match status" value="2"/>
</dbReference>
<reference evidence="14 15" key="1">
    <citation type="submission" date="2017-12" db="EMBL/GenBank/DDBJ databases">
        <title>The whole genome sequence of the Acidipropionibacterium virtanenii sp. nov. type strain JS278.</title>
        <authorList>
            <person name="Laine P."/>
            <person name="Deptula P."/>
            <person name="Varmanen P."/>
            <person name="Auvinen P."/>
        </authorList>
    </citation>
    <scope>NUCLEOTIDE SEQUENCE [LARGE SCALE GENOMIC DNA]</scope>
    <source>
        <strain evidence="14 15">JS278</strain>
    </source>
</reference>
<gene>
    <name evidence="14" type="primary">tlyC_1</name>
    <name evidence="14" type="ORF">JS278_01054</name>
</gene>
<proteinExistence type="inferred from homology"/>
<evidence type="ECO:0000256" key="9">
    <source>
        <dbReference type="PROSITE-ProRule" id="PRU00703"/>
    </source>
</evidence>
<feature type="domain" description="CBS" evidence="12">
    <location>
        <begin position="218"/>
        <end position="279"/>
    </location>
</feature>
<dbReference type="SUPFAM" id="SSF56176">
    <property type="entry name" value="FAD-binding/transporter-associated domain-like"/>
    <property type="match status" value="1"/>
</dbReference>
<dbReference type="FunFam" id="3.10.580.10:FF:000002">
    <property type="entry name" value="Magnesium/cobalt efflux protein CorC"/>
    <property type="match status" value="1"/>
</dbReference>
<dbReference type="Pfam" id="PF03471">
    <property type="entry name" value="CorC_HlyC"/>
    <property type="match status" value="1"/>
</dbReference>
<evidence type="ECO:0000313" key="15">
    <source>
        <dbReference type="Proteomes" id="UP000251995"/>
    </source>
</evidence>
<feature type="transmembrane region" description="Helical" evidence="11">
    <location>
        <begin position="136"/>
        <end position="158"/>
    </location>
</feature>
<evidence type="ECO:0000313" key="14">
    <source>
        <dbReference type="EMBL" id="AXE38237.1"/>
    </source>
</evidence>
<dbReference type="InterPro" id="IPR046342">
    <property type="entry name" value="CBS_dom_sf"/>
</dbReference>
<dbReference type="OrthoDB" id="110231at2"/>
<dbReference type="SUPFAM" id="SSF54631">
    <property type="entry name" value="CBS-domain pair"/>
    <property type="match status" value="1"/>
</dbReference>
<evidence type="ECO:0000256" key="7">
    <source>
        <dbReference type="ARBA" id="ARBA00023122"/>
    </source>
</evidence>
<keyword evidence="6 10" id="KW-1133">Transmembrane helix</keyword>
<dbReference type="InterPro" id="IPR002550">
    <property type="entry name" value="CNNM"/>
</dbReference>
<evidence type="ECO:0000256" key="2">
    <source>
        <dbReference type="ARBA" id="ARBA00006337"/>
    </source>
</evidence>
<dbReference type="CDD" id="cd04590">
    <property type="entry name" value="CBS_pair_CorC_HlyC_assoc"/>
    <property type="match status" value="1"/>
</dbReference>
<feature type="domain" description="CNNM transmembrane" evidence="13">
    <location>
        <begin position="1"/>
        <end position="199"/>
    </location>
</feature>
<dbReference type="Pfam" id="PF00571">
    <property type="entry name" value="CBS"/>
    <property type="match status" value="2"/>
</dbReference>
<keyword evidence="3" id="KW-1003">Cell membrane</keyword>
<evidence type="ECO:0000256" key="11">
    <source>
        <dbReference type="SAM" id="Phobius"/>
    </source>
</evidence>
<feature type="transmembrane region" description="Helical" evidence="11">
    <location>
        <begin position="60"/>
        <end position="84"/>
    </location>
</feature>
<dbReference type="InterPro" id="IPR005170">
    <property type="entry name" value="Transptr-assoc_dom"/>
</dbReference>
<evidence type="ECO:0000256" key="6">
    <source>
        <dbReference type="ARBA" id="ARBA00022989"/>
    </source>
</evidence>
<accession>A0A344USI9</accession>
<evidence type="ECO:0000256" key="10">
    <source>
        <dbReference type="PROSITE-ProRule" id="PRU01193"/>
    </source>
</evidence>
<evidence type="ECO:0000256" key="4">
    <source>
        <dbReference type="ARBA" id="ARBA00022692"/>
    </source>
</evidence>
<dbReference type="Pfam" id="PF01595">
    <property type="entry name" value="CNNM"/>
    <property type="match status" value="1"/>
</dbReference>
<dbReference type="AlphaFoldDB" id="A0A344USI9"/>
<dbReference type="Proteomes" id="UP000251995">
    <property type="component" value="Chromosome"/>
</dbReference>
<protein>
    <submittedName>
        <fullName evidence="14">Hemolysin C</fullName>
    </submittedName>
</protein>
<evidence type="ECO:0000259" key="13">
    <source>
        <dbReference type="PROSITE" id="PS51846"/>
    </source>
</evidence>
<dbReference type="PANTHER" id="PTHR43099">
    <property type="entry name" value="UPF0053 PROTEIN YRKA"/>
    <property type="match status" value="1"/>
</dbReference>
<dbReference type="PROSITE" id="PS51846">
    <property type="entry name" value="CNNM"/>
    <property type="match status" value="1"/>
</dbReference>
<dbReference type="KEGG" id="acij:JS278_01054"/>
<dbReference type="GO" id="GO:0050660">
    <property type="term" value="F:flavin adenine dinucleotide binding"/>
    <property type="evidence" value="ECO:0007669"/>
    <property type="project" value="InterPro"/>
</dbReference>
<comment type="similarity">
    <text evidence="2">Belongs to the UPF0053 family.</text>
</comment>
<dbReference type="GO" id="GO:0005886">
    <property type="term" value="C:plasma membrane"/>
    <property type="evidence" value="ECO:0007669"/>
    <property type="project" value="UniProtKB-SubCell"/>
</dbReference>
<comment type="subcellular location">
    <subcellularLocation>
        <location evidence="1">Cell membrane</location>
        <topology evidence="1">Multi-pass membrane protein</topology>
    </subcellularLocation>
</comment>
<feature type="domain" description="CBS" evidence="12">
    <location>
        <begin position="282"/>
        <end position="339"/>
    </location>
</feature>
<dbReference type="InterPro" id="IPR016169">
    <property type="entry name" value="FAD-bd_PCMH_sub2"/>
</dbReference>
<feature type="transmembrane region" description="Helical" evidence="11">
    <location>
        <begin position="6"/>
        <end position="29"/>
    </location>
</feature>
<evidence type="ECO:0000256" key="3">
    <source>
        <dbReference type="ARBA" id="ARBA00022475"/>
    </source>
</evidence>
<dbReference type="InterPro" id="IPR000644">
    <property type="entry name" value="CBS_dom"/>
</dbReference>
<dbReference type="SMART" id="SM00116">
    <property type="entry name" value="CBS"/>
    <property type="match status" value="2"/>
</dbReference>
<dbReference type="RefSeq" id="WP_114044280.1">
    <property type="nucleotide sequence ID" value="NZ_CP025198.1"/>
</dbReference>
<evidence type="ECO:0000256" key="1">
    <source>
        <dbReference type="ARBA" id="ARBA00004651"/>
    </source>
</evidence>
<dbReference type="Gene3D" id="3.30.465.10">
    <property type="match status" value="1"/>
</dbReference>